<reference evidence="2" key="1">
    <citation type="submission" date="2017-10" db="EMBL/GenBank/DDBJ databases">
        <title>Whole genome sequencing of various Bordetella species.</title>
        <authorList>
            <person name="Weigand M.R."/>
            <person name="Loparev V."/>
            <person name="Peng Y."/>
            <person name="Bowden K.E."/>
            <person name="Tondella M.L."/>
            <person name="Williams M.M."/>
        </authorList>
    </citation>
    <scope>NUCLEOTIDE SEQUENCE [LARGE SCALE GENOMIC DNA]</scope>
    <source>
        <strain evidence="2">H720</strain>
    </source>
</reference>
<dbReference type="RefSeq" id="WP_032954951.1">
    <property type="nucleotide sequence ID" value="NZ_CP012077.1"/>
</dbReference>
<dbReference type="Pfam" id="PF08875">
    <property type="entry name" value="DUF1833"/>
    <property type="match status" value="1"/>
</dbReference>
<gene>
    <name evidence="1" type="ORF">CS347_21430</name>
</gene>
<protein>
    <submittedName>
        <fullName evidence="1">DUF1833 domain-containing protein</fullName>
    </submittedName>
</protein>
<organism evidence="1 2">
    <name type="scientific">Bordetella hinzii</name>
    <dbReference type="NCBI Taxonomy" id="103855"/>
    <lineage>
        <taxon>Bacteria</taxon>
        <taxon>Pseudomonadati</taxon>
        <taxon>Pseudomonadota</taxon>
        <taxon>Betaproteobacteria</taxon>
        <taxon>Burkholderiales</taxon>
        <taxon>Alcaligenaceae</taxon>
        <taxon>Bordetella</taxon>
    </lineage>
</organism>
<evidence type="ECO:0000313" key="1">
    <source>
        <dbReference type="EMBL" id="AZW19135.1"/>
    </source>
</evidence>
<dbReference type="InterPro" id="IPR014974">
    <property type="entry name" value="DUF1833"/>
</dbReference>
<evidence type="ECO:0000313" key="2">
    <source>
        <dbReference type="Proteomes" id="UP000282741"/>
    </source>
</evidence>
<name>A0AAN1VHX8_9BORD</name>
<dbReference type="Proteomes" id="UP000282741">
    <property type="component" value="Chromosome"/>
</dbReference>
<sequence length="171" mass="19388">MPDVDSRYLDFFLAGDSGVAEIHTLEISQPSFSQVWRLQCHYRKGLTTKLESGQEVDWIYLPMRLRPLEERGNLDFGLSVTLGDTGDILPDEIQRAREAGTLRASPPRVVYRIYRSDDLDHPMYGPITLEAREIGRTREGAQFNALAPELNVSKTGEQYSTDRFEALLGLL</sequence>
<proteinExistence type="predicted"/>
<dbReference type="EMBL" id="CP024172">
    <property type="protein sequence ID" value="AZW19135.1"/>
    <property type="molecule type" value="Genomic_DNA"/>
</dbReference>
<accession>A0AAN1VHX8</accession>
<dbReference type="AlphaFoldDB" id="A0AAN1VHX8"/>